<comment type="subcellular location">
    <subcellularLocation>
        <location evidence="2">Nucleus</location>
    </subcellularLocation>
</comment>
<keyword evidence="7 18" id="KW-0347">Helicase</keyword>
<dbReference type="GO" id="GO:0010467">
    <property type="term" value="P:gene expression"/>
    <property type="evidence" value="ECO:0007669"/>
    <property type="project" value="UniProtKB-ARBA"/>
</dbReference>
<feature type="domain" description="DEAD-box RNA helicase Q" evidence="17">
    <location>
        <begin position="40"/>
        <end position="68"/>
    </location>
</feature>
<evidence type="ECO:0000256" key="2">
    <source>
        <dbReference type="ARBA" id="ARBA00004123"/>
    </source>
</evidence>
<dbReference type="EMBL" id="NKHZ01000047">
    <property type="protein sequence ID" value="PNS17921.1"/>
    <property type="molecule type" value="Genomic_DNA"/>
</dbReference>
<evidence type="ECO:0000256" key="12">
    <source>
        <dbReference type="ARBA" id="ARBA00047984"/>
    </source>
</evidence>
<feature type="compositionally biased region" description="Basic and acidic residues" evidence="14">
    <location>
        <begin position="1"/>
        <end position="10"/>
    </location>
</feature>
<feature type="region of interest" description="Disordered" evidence="14">
    <location>
        <begin position="617"/>
        <end position="649"/>
    </location>
</feature>
<dbReference type="PROSITE" id="PS51194">
    <property type="entry name" value="HELICASE_CTER"/>
    <property type="match status" value="1"/>
</dbReference>
<feature type="domain" description="Helicase ATP-binding" evidence="15">
    <location>
        <begin position="71"/>
        <end position="251"/>
    </location>
</feature>
<evidence type="ECO:0000256" key="4">
    <source>
        <dbReference type="ARBA" id="ARBA00022517"/>
    </source>
</evidence>
<keyword evidence="4" id="KW-0690">Ribosome biogenesis</keyword>
<feature type="region of interest" description="Disordered" evidence="14">
    <location>
        <begin position="394"/>
        <end position="424"/>
    </location>
</feature>
<dbReference type="GO" id="GO:0016787">
    <property type="term" value="F:hydrolase activity"/>
    <property type="evidence" value="ECO:0007669"/>
    <property type="project" value="UniProtKB-KW"/>
</dbReference>
<evidence type="ECO:0000256" key="11">
    <source>
        <dbReference type="ARBA" id="ARBA00038041"/>
    </source>
</evidence>
<proteinExistence type="inferred from homology"/>
<evidence type="ECO:0000256" key="9">
    <source>
        <dbReference type="ARBA" id="ARBA00022884"/>
    </source>
</evidence>
<feature type="region of interest" description="Disordered" evidence="14">
    <location>
        <begin position="1"/>
        <end position="43"/>
    </location>
</feature>
<evidence type="ECO:0000256" key="7">
    <source>
        <dbReference type="ARBA" id="ARBA00022806"/>
    </source>
</evidence>
<evidence type="ECO:0000259" key="17">
    <source>
        <dbReference type="PROSITE" id="PS51195"/>
    </source>
</evidence>
<dbReference type="InterPro" id="IPR014001">
    <property type="entry name" value="Helicase_ATP-bd"/>
</dbReference>
<comment type="catalytic activity">
    <reaction evidence="12">
        <text>ATP + H2O = ADP + phosphate + H(+)</text>
        <dbReference type="Rhea" id="RHEA:13065"/>
        <dbReference type="ChEBI" id="CHEBI:15377"/>
        <dbReference type="ChEBI" id="CHEBI:15378"/>
        <dbReference type="ChEBI" id="CHEBI:30616"/>
        <dbReference type="ChEBI" id="CHEBI:43474"/>
        <dbReference type="ChEBI" id="CHEBI:456216"/>
        <dbReference type="EC" id="3.6.4.13"/>
    </reaction>
</comment>
<protein>
    <recommendedName>
        <fullName evidence="3">RNA helicase</fullName>
        <ecNumber evidence="3">3.6.4.13</ecNumber>
    </recommendedName>
</protein>
<feature type="compositionally biased region" description="Basic residues" evidence="14">
    <location>
        <begin position="622"/>
        <end position="637"/>
    </location>
</feature>
<feature type="compositionally biased region" description="Basic and acidic residues" evidence="14">
    <location>
        <begin position="411"/>
        <end position="424"/>
    </location>
</feature>
<dbReference type="Pfam" id="PF00271">
    <property type="entry name" value="Helicase_C"/>
    <property type="match status" value="2"/>
</dbReference>
<evidence type="ECO:0000256" key="5">
    <source>
        <dbReference type="ARBA" id="ARBA00022741"/>
    </source>
</evidence>
<dbReference type="InterPro" id="IPR027417">
    <property type="entry name" value="P-loop_NTPase"/>
</dbReference>
<dbReference type="SUPFAM" id="SSF52540">
    <property type="entry name" value="P-loop containing nucleoside triphosphate hydrolases"/>
    <property type="match status" value="2"/>
</dbReference>
<feature type="short sequence motif" description="Q motif" evidence="13">
    <location>
        <begin position="40"/>
        <end position="68"/>
    </location>
</feature>
<comment type="similarity">
    <text evidence="11">Belongs to the DEAD box helicase family. DDX56/DBP9 subfamily.</text>
</comment>
<keyword evidence="5" id="KW-0547">Nucleotide-binding</keyword>
<feature type="region of interest" description="Disordered" evidence="14">
    <location>
        <begin position="353"/>
        <end position="381"/>
    </location>
</feature>
<feature type="domain" description="Helicase C-terminal" evidence="16">
    <location>
        <begin position="261"/>
        <end position="522"/>
    </location>
</feature>
<dbReference type="Proteomes" id="UP000243797">
    <property type="component" value="Unassembled WGS sequence"/>
</dbReference>
<dbReference type="PANTHER" id="PTHR47959:SF21">
    <property type="entry name" value="DEAD-BOX HELICASE 56"/>
    <property type="match status" value="1"/>
</dbReference>
<evidence type="ECO:0000313" key="19">
    <source>
        <dbReference type="Proteomes" id="UP000243797"/>
    </source>
</evidence>
<evidence type="ECO:0000256" key="10">
    <source>
        <dbReference type="ARBA" id="ARBA00023242"/>
    </source>
</evidence>
<evidence type="ECO:0000259" key="16">
    <source>
        <dbReference type="PROSITE" id="PS51194"/>
    </source>
</evidence>
<sequence>MKRKLSDRMTAEPQPPSEPADTANDSQREATQNKSTSTTRSFSDLSLDPRLLQSLTTQQYSVPTPVQSAAIPLLLSGKDVLARAQTGSGKTAAYALPLLHRILAQKAAATSSSTAKTSALILVPTKELAAQTTKAIISFTQFCGKEIRTENVTRKEDEGVLRARLAGGADVVVATPSRALGLVNAGALDLEGLVGCVIDEADLVLSYGHEEDLQALSDILPKGTQMCLVSATLKKEVETLKGLFCPEAVVLQMKEDAEEGKLKQYVVKCGEDEKFLLIYAIFMLKLVKGKVIVFVAEINRAYRLKLFLEQFGIRSCVLNSELPANSRIHAVEEFNRNVYDIIIASDENEVIGSEERSSKKRKRSKDVGVGQSKNEDTIESAPVVDDEATDGLISNADADGEEVESGLVPKELGDDVPNKKRKRNERDAEYGISRGIDFKNVSCVLNFDLPLTSKSYTHRVGRTARAGKTGMALSFCIPAALYHKHKPTTIPQCANDEVVLAKITKTQDKQGQKLEPYDFDMKRLDGFRYRMTDALRSVTGIAVREARTKEIRQELIKSEKLKRHFEENPEDLEALRHDKETHTVRTQHHLKHVPEYLLPGGAKSVVKGDVGFQKIGGNRIREARKRNAMKGKKKGGKTGKDPLKSLGRK</sequence>
<evidence type="ECO:0000256" key="14">
    <source>
        <dbReference type="SAM" id="MobiDB-lite"/>
    </source>
</evidence>
<dbReference type="SMART" id="SM00490">
    <property type="entry name" value="HELICc"/>
    <property type="match status" value="1"/>
</dbReference>
<keyword evidence="19" id="KW-1185">Reference proteome</keyword>
<dbReference type="FunCoup" id="A0A2K1QSA2">
    <property type="interactions" value="935"/>
</dbReference>
<dbReference type="GO" id="GO:0042254">
    <property type="term" value="P:ribosome biogenesis"/>
    <property type="evidence" value="ECO:0007669"/>
    <property type="project" value="UniProtKB-KW"/>
</dbReference>
<dbReference type="InterPro" id="IPR014014">
    <property type="entry name" value="RNA_helicase_DEAD_Q_motif"/>
</dbReference>
<comment type="function">
    <text evidence="1">ATP-binding RNA helicase involved in the biogenesis of 60S ribosomal subunits and is required for the normal formation of 25S and 5.8S rRNAs.</text>
</comment>
<dbReference type="EC" id="3.6.4.13" evidence="3"/>
<dbReference type="GO" id="GO:0003723">
    <property type="term" value="F:RNA binding"/>
    <property type="evidence" value="ECO:0007669"/>
    <property type="project" value="UniProtKB-KW"/>
</dbReference>
<dbReference type="PROSITE" id="PS51195">
    <property type="entry name" value="Q_MOTIF"/>
    <property type="match status" value="1"/>
</dbReference>
<dbReference type="STRING" id="2082308.A0A2K1QSA2"/>
<dbReference type="CDD" id="cd17961">
    <property type="entry name" value="DEADc_DDX56"/>
    <property type="match status" value="1"/>
</dbReference>
<evidence type="ECO:0000256" key="8">
    <source>
        <dbReference type="ARBA" id="ARBA00022840"/>
    </source>
</evidence>
<dbReference type="CDD" id="cd18787">
    <property type="entry name" value="SF2_C_DEAD"/>
    <property type="match status" value="1"/>
</dbReference>
<dbReference type="OrthoDB" id="1191041at2759"/>
<comment type="caution">
    <text evidence="18">The sequence shown here is derived from an EMBL/GenBank/DDBJ whole genome shotgun (WGS) entry which is preliminary data.</text>
</comment>
<keyword evidence="8" id="KW-0067">ATP-binding</keyword>
<dbReference type="SMART" id="SM00487">
    <property type="entry name" value="DEXDc"/>
    <property type="match status" value="1"/>
</dbReference>
<name>A0A2K1QSA2_9PEZI</name>
<dbReference type="GO" id="GO:0003724">
    <property type="term" value="F:RNA helicase activity"/>
    <property type="evidence" value="ECO:0007669"/>
    <property type="project" value="UniProtKB-EC"/>
</dbReference>
<dbReference type="Pfam" id="PF00270">
    <property type="entry name" value="DEAD"/>
    <property type="match status" value="1"/>
</dbReference>
<feature type="compositionally biased region" description="Polar residues" evidence="14">
    <location>
        <begin position="23"/>
        <end position="43"/>
    </location>
</feature>
<dbReference type="GO" id="GO:0005634">
    <property type="term" value="C:nucleus"/>
    <property type="evidence" value="ECO:0007669"/>
    <property type="project" value="UniProtKB-SubCell"/>
</dbReference>
<dbReference type="GO" id="GO:0005524">
    <property type="term" value="F:ATP binding"/>
    <property type="evidence" value="ECO:0007669"/>
    <property type="project" value="UniProtKB-KW"/>
</dbReference>
<accession>A0A2K1QSA2</accession>
<dbReference type="InterPro" id="IPR001650">
    <property type="entry name" value="Helicase_C-like"/>
</dbReference>
<dbReference type="InterPro" id="IPR011545">
    <property type="entry name" value="DEAD/DEAH_box_helicase_dom"/>
</dbReference>
<organism evidence="18 19">
    <name type="scientific">Sphaceloma murrayae</name>
    <dbReference type="NCBI Taxonomy" id="2082308"/>
    <lineage>
        <taxon>Eukaryota</taxon>
        <taxon>Fungi</taxon>
        <taxon>Dikarya</taxon>
        <taxon>Ascomycota</taxon>
        <taxon>Pezizomycotina</taxon>
        <taxon>Dothideomycetes</taxon>
        <taxon>Dothideomycetidae</taxon>
        <taxon>Myriangiales</taxon>
        <taxon>Elsinoaceae</taxon>
        <taxon>Sphaceloma</taxon>
    </lineage>
</organism>
<evidence type="ECO:0000256" key="3">
    <source>
        <dbReference type="ARBA" id="ARBA00012552"/>
    </source>
</evidence>
<keyword evidence="9" id="KW-0694">RNA-binding</keyword>
<gene>
    <name evidence="18" type="ORF">CAC42_3880</name>
</gene>
<dbReference type="Gene3D" id="3.40.50.300">
    <property type="entry name" value="P-loop containing nucleotide triphosphate hydrolases"/>
    <property type="match status" value="2"/>
</dbReference>
<keyword evidence="6" id="KW-0378">Hydrolase</keyword>
<keyword evidence="10" id="KW-0539">Nucleus</keyword>
<reference evidence="18 19" key="1">
    <citation type="submission" date="2017-06" db="EMBL/GenBank/DDBJ databases">
        <title>Draft genome sequence of a variant of Elsinoe murrayae.</title>
        <authorList>
            <person name="Cheng Q."/>
        </authorList>
    </citation>
    <scope>NUCLEOTIDE SEQUENCE [LARGE SCALE GENOMIC DNA]</scope>
    <source>
        <strain evidence="18 19">CQ-2017a</strain>
    </source>
</reference>
<dbReference type="PROSITE" id="PS51192">
    <property type="entry name" value="HELICASE_ATP_BIND_1"/>
    <property type="match status" value="1"/>
</dbReference>
<dbReference type="InParanoid" id="A0A2K1QSA2"/>
<dbReference type="PANTHER" id="PTHR47959">
    <property type="entry name" value="ATP-DEPENDENT RNA HELICASE RHLE-RELATED"/>
    <property type="match status" value="1"/>
</dbReference>
<dbReference type="GO" id="GO:0005829">
    <property type="term" value="C:cytosol"/>
    <property type="evidence" value="ECO:0007669"/>
    <property type="project" value="TreeGrafter"/>
</dbReference>
<evidence type="ECO:0000256" key="1">
    <source>
        <dbReference type="ARBA" id="ARBA00003706"/>
    </source>
</evidence>
<dbReference type="AlphaFoldDB" id="A0A2K1QSA2"/>
<evidence type="ECO:0000256" key="13">
    <source>
        <dbReference type="PROSITE-ProRule" id="PRU00552"/>
    </source>
</evidence>
<evidence type="ECO:0000259" key="15">
    <source>
        <dbReference type="PROSITE" id="PS51192"/>
    </source>
</evidence>
<dbReference type="InterPro" id="IPR050079">
    <property type="entry name" value="DEAD_box_RNA_helicase"/>
</dbReference>
<evidence type="ECO:0000256" key="6">
    <source>
        <dbReference type="ARBA" id="ARBA00022801"/>
    </source>
</evidence>
<evidence type="ECO:0000313" key="18">
    <source>
        <dbReference type="EMBL" id="PNS17921.1"/>
    </source>
</evidence>